<name>A0A5K3EUD4_MESCO</name>
<evidence type="ECO:0000256" key="2">
    <source>
        <dbReference type="ARBA" id="ARBA00011010"/>
    </source>
</evidence>
<organism evidence="12">
    <name type="scientific">Mesocestoides corti</name>
    <name type="common">Flatworm</name>
    <dbReference type="NCBI Taxonomy" id="53468"/>
    <lineage>
        <taxon>Eukaryota</taxon>
        <taxon>Metazoa</taxon>
        <taxon>Spiralia</taxon>
        <taxon>Lophotrochozoa</taxon>
        <taxon>Platyhelminthes</taxon>
        <taxon>Cestoda</taxon>
        <taxon>Eucestoda</taxon>
        <taxon>Cyclophyllidea</taxon>
        <taxon>Mesocestoididae</taxon>
        <taxon>Mesocestoides</taxon>
    </lineage>
</organism>
<keyword evidence="7 9" id="KW-0175">Coiled coil</keyword>
<evidence type="ECO:0000256" key="9">
    <source>
        <dbReference type="SAM" id="Coils"/>
    </source>
</evidence>
<evidence type="ECO:0000259" key="11">
    <source>
        <dbReference type="PROSITE" id="PS50245"/>
    </source>
</evidence>
<dbReference type="Gene3D" id="2.30.30.190">
    <property type="entry name" value="CAP Gly-rich-like domain"/>
    <property type="match status" value="1"/>
</dbReference>
<reference evidence="12" key="1">
    <citation type="submission" date="2019-11" db="UniProtKB">
        <authorList>
            <consortium name="WormBaseParasite"/>
        </authorList>
    </citation>
    <scope>IDENTIFICATION</scope>
</reference>
<dbReference type="PANTHER" id="PTHR18916">
    <property type="entry name" value="DYNACTIN 1-RELATED MICROTUBULE-BINDING"/>
    <property type="match status" value="1"/>
</dbReference>
<evidence type="ECO:0000256" key="8">
    <source>
        <dbReference type="ARBA" id="ARBA00023212"/>
    </source>
</evidence>
<dbReference type="Pfam" id="PF12455">
    <property type="entry name" value="Dynactin"/>
    <property type="match status" value="1"/>
</dbReference>
<comment type="subcellular location">
    <subcellularLocation>
        <location evidence="1">Cytoplasm</location>
        <location evidence="1">Cytoskeleton</location>
    </subcellularLocation>
</comment>
<feature type="compositionally biased region" description="Low complexity" evidence="10">
    <location>
        <begin position="89"/>
        <end position="99"/>
    </location>
</feature>
<proteinExistence type="inferred from homology"/>
<feature type="coiled-coil region" evidence="9">
    <location>
        <begin position="1328"/>
        <end position="1355"/>
    </location>
</feature>
<feature type="compositionally biased region" description="Polar residues" evidence="10">
    <location>
        <begin position="1194"/>
        <end position="1209"/>
    </location>
</feature>
<keyword evidence="5" id="KW-0493">Microtubule</keyword>
<protein>
    <recommendedName>
        <fullName evidence="3">Dynactin subunit 1</fullName>
    </recommendedName>
</protein>
<dbReference type="InterPro" id="IPR022157">
    <property type="entry name" value="Dynactin"/>
</dbReference>
<feature type="compositionally biased region" description="Basic and acidic residues" evidence="10">
    <location>
        <begin position="174"/>
        <end position="184"/>
    </location>
</feature>
<dbReference type="WBParaSite" id="MCU_002793-RD">
    <property type="protein sequence ID" value="MCU_002793-RD"/>
    <property type="gene ID" value="MCU_002793"/>
</dbReference>
<feature type="region of interest" description="Disordered" evidence="10">
    <location>
        <begin position="1181"/>
        <end position="1209"/>
    </location>
</feature>
<feature type="compositionally biased region" description="Low complexity" evidence="10">
    <location>
        <begin position="159"/>
        <end position="173"/>
    </location>
</feature>
<evidence type="ECO:0000256" key="6">
    <source>
        <dbReference type="ARBA" id="ARBA00023017"/>
    </source>
</evidence>
<comment type="similarity">
    <text evidence="2">Belongs to the dynactin 150 kDa subunit family.</text>
</comment>
<evidence type="ECO:0000256" key="7">
    <source>
        <dbReference type="ARBA" id="ARBA00023054"/>
    </source>
</evidence>
<dbReference type="PROSITE" id="PS00845">
    <property type="entry name" value="CAP_GLY_1"/>
    <property type="match status" value="1"/>
</dbReference>
<feature type="compositionally biased region" description="Low complexity" evidence="10">
    <location>
        <begin position="1182"/>
        <end position="1193"/>
    </location>
</feature>
<dbReference type="GO" id="GO:0005874">
    <property type="term" value="C:microtubule"/>
    <property type="evidence" value="ECO:0007669"/>
    <property type="project" value="UniProtKB-KW"/>
</dbReference>
<feature type="coiled-coil region" evidence="9">
    <location>
        <begin position="1063"/>
        <end position="1097"/>
    </location>
</feature>
<keyword evidence="8" id="KW-0206">Cytoskeleton</keyword>
<feature type="region of interest" description="Disordered" evidence="10">
    <location>
        <begin position="89"/>
        <end position="259"/>
    </location>
</feature>
<feature type="coiled-coil region" evidence="9">
    <location>
        <begin position="1123"/>
        <end position="1175"/>
    </location>
</feature>
<evidence type="ECO:0000256" key="5">
    <source>
        <dbReference type="ARBA" id="ARBA00022701"/>
    </source>
</evidence>
<dbReference type="GO" id="GO:0005814">
    <property type="term" value="C:centriole"/>
    <property type="evidence" value="ECO:0007669"/>
    <property type="project" value="UniProtKB-SubCell"/>
</dbReference>
<sequence length="1425" mass="156098">MEDGKLRVGSSVLVVGKNLKGTVAYIGTTQFSPGKWVGVVLNEPLGKNNGTVQGKRYFDCQENCGLFVRVPQVALIGPDGAISVMNTSTSSVASDSGSTDKPARLSAPIPRISSAKGEHSRSHTPMSRPLIPKPSSRANSPATRPPKSQLKPPTFGGRSSLAASRSSSQASIAKSEDDLGKVEVGRMSVSQTGIPKEQTSAKGSPQVPKLSIQKPPSQNPTNESLVEMKGNTSIPRLNEPTKPLPVSPASPKAQPEPSVTVVDTIPVEIRAELENLRAEVKDVTEKLEVMKAKRAEDRVKLKEAESLKIQLAQLEENRKLMQEKSADLQRQVAQAKSEAAEKQAAFDRYREEMSDLTDTVEMATLDKEMAEEKLESVNIELESLKEKVEELLLENQILKEEQANTPLPSGDGESTGGPTLAQMKQLEQQNERMKMGLVTFRNLANQDKQEIASLTKEVAALQSEVSCLNTEKERLTEELKQALEHTIELKEQVDAALGADQMVSVLTQKNLELEDKVEKLTEERNDLESLCEMNDELLEGERERQLDLTEQIELARGQIRELLRQLEANKETVADYELTISKFREVVTQLQTQNTHLNQSLADARRTASSASLVAMAADQSATAAEASALMLGHIPGRQPEAQTIAKVIETELRKLDAEQGAQHVEWLSGFLPESFSRRSGDHDAILLLLLVSRLIFKCDLLATQVRKRYPLPTCIRGLASTTGLPASVPASPLPVKFTTGGDEIDEVDIFKTQGELASFTSFLILLLRYWQGLLLQFKSVLSSCCVNRFSKLVTLYGDLSMGHEQTLNHLLDLCKRDQLDETVSLEDLVSSVNFFVNVHTIHVIPVLQANPDSMDSTEIISSFAHIVLACSEAITVDATCLAAFTGLPFEIVDSEGEADVDAGLPKLINQLGQMSSSIRANARSIRRRLPSNTEAQPLCLPPSQSSCLDLALHKLVICARCLFATTKSTGQMVATQMAEHTSLDTSVVLRECLVPSTKMVLSETDIPAGNTTPVESSLVAILEGVSRQVSATASAMEHGEYDFDGTKKAKKQEPIVLRAVAYKRAQSDLESCRGKLELKEEEVRELQVALKKRADEISELTVRVNMAEKKLETSGKGNLEKIIRLEQRLQMMENEQKQTEKDYEHAIDAMNSDVEKLKKENIDLKERLRKMSKNAIHFGVAESSSSSAAQSSTDQTLDVSGTPTGSSPMTLTSKLSAYKEASVLLNEIEVLREALKYVSSENVKLKGRKFHEQVAALRPLLIPHRGCKEKTQAVDEGKENQSPTLTQLTRQLKAAVSLYHNVLATTSLVKLPSGGIAKPSETPEAQLAYQTERLVQAKNELEKAQEDLLSFAMSKPGYGAVKADFATFASSRTAHKLGLETSSDGRLIGRITVPRGADTTSDVTQRLSVSSDELRALMLAPFPR</sequence>
<evidence type="ECO:0000313" key="12">
    <source>
        <dbReference type="WBParaSite" id="MCU_002793-RD"/>
    </source>
</evidence>
<feature type="coiled-coil region" evidence="9">
    <location>
        <begin position="273"/>
        <end position="401"/>
    </location>
</feature>
<keyword evidence="6" id="KW-0243">Dynein</keyword>
<evidence type="ECO:0000256" key="4">
    <source>
        <dbReference type="ARBA" id="ARBA00022490"/>
    </source>
</evidence>
<feature type="domain" description="CAP-Gly" evidence="11">
    <location>
        <begin position="27"/>
        <end position="69"/>
    </location>
</feature>
<feature type="compositionally biased region" description="Polar residues" evidence="10">
    <location>
        <begin position="188"/>
        <end position="203"/>
    </location>
</feature>
<feature type="compositionally biased region" description="Polar residues" evidence="10">
    <location>
        <begin position="214"/>
        <end position="235"/>
    </location>
</feature>
<dbReference type="SUPFAM" id="SSF74924">
    <property type="entry name" value="Cap-Gly domain"/>
    <property type="match status" value="1"/>
</dbReference>
<dbReference type="Pfam" id="PF01302">
    <property type="entry name" value="CAP_GLY"/>
    <property type="match status" value="1"/>
</dbReference>
<dbReference type="PROSITE" id="PS50245">
    <property type="entry name" value="CAP_GLY_2"/>
    <property type="match status" value="1"/>
</dbReference>
<dbReference type="InterPro" id="IPR000938">
    <property type="entry name" value="CAP-Gly_domain"/>
</dbReference>
<dbReference type="GO" id="GO:0030286">
    <property type="term" value="C:dynein complex"/>
    <property type="evidence" value="ECO:0007669"/>
    <property type="project" value="UniProtKB-KW"/>
</dbReference>
<accession>A0A5K3EUD4</accession>
<feature type="coiled-coil region" evidence="9">
    <location>
        <begin position="444"/>
        <end position="607"/>
    </location>
</feature>
<dbReference type="InterPro" id="IPR036859">
    <property type="entry name" value="CAP-Gly_dom_sf"/>
</dbReference>
<evidence type="ECO:0000256" key="1">
    <source>
        <dbReference type="ARBA" id="ARBA00004245"/>
    </source>
</evidence>
<evidence type="ECO:0000256" key="10">
    <source>
        <dbReference type="SAM" id="MobiDB-lite"/>
    </source>
</evidence>
<dbReference type="SMART" id="SM01052">
    <property type="entry name" value="CAP_GLY"/>
    <property type="match status" value="1"/>
</dbReference>
<evidence type="ECO:0000256" key="3">
    <source>
        <dbReference type="ARBA" id="ARBA00016574"/>
    </source>
</evidence>
<keyword evidence="4" id="KW-0963">Cytoplasm</keyword>
<dbReference type="GO" id="GO:0051301">
    <property type="term" value="P:cell division"/>
    <property type="evidence" value="ECO:0007669"/>
    <property type="project" value="UniProtKB-KW"/>
</dbReference>
<dbReference type="GO" id="GO:0005819">
    <property type="term" value="C:spindle"/>
    <property type="evidence" value="ECO:0007669"/>
    <property type="project" value="UniProtKB-SubCell"/>
</dbReference>